<dbReference type="SUPFAM" id="SSF56112">
    <property type="entry name" value="Protein kinase-like (PK-like)"/>
    <property type="match status" value="1"/>
</dbReference>
<reference evidence="8" key="1">
    <citation type="submission" date="2021-02" db="EMBL/GenBank/DDBJ databases">
        <authorList>
            <person name="Dougan E. K."/>
            <person name="Rhodes N."/>
            <person name="Thang M."/>
            <person name="Chan C."/>
        </authorList>
    </citation>
    <scope>NUCLEOTIDE SEQUENCE</scope>
</reference>
<name>A0A813D4H8_POLGL</name>
<feature type="region of interest" description="Disordered" evidence="6">
    <location>
        <begin position="279"/>
        <end position="299"/>
    </location>
</feature>
<keyword evidence="2" id="KW-0808">Transferase</keyword>
<protein>
    <recommendedName>
        <fullName evidence="7">Alpha-type protein kinase domain-containing protein</fullName>
    </recommendedName>
</protein>
<keyword evidence="5" id="KW-0067">ATP-binding</keyword>
<dbReference type="CDD" id="cd04515">
    <property type="entry name" value="Alpha_kinase"/>
    <property type="match status" value="1"/>
</dbReference>
<dbReference type="OrthoDB" id="301415at2759"/>
<dbReference type="InterPro" id="IPR051852">
    <property type="entry name" value="Alpha-type_PK"/>
</dbReference>
<keyword evidence="9" id="KW-1185">Reference proteome</keyword>
<comment type="caution">
    <text evidence="8">The sequence shown here is derived from an EMBL/GenBank/DDBJ whole genome shotgun (WGS) entry which is preliminary data.</text>
</comment>
<evidence type="ECO:0000313" key="9">
    <source>
        <dbReference type="Proteomes" id="UP000654075"/>
    </source>
</evidence>
<dbReference type="InterPro" id="IPR004166">
    <property type="entry name" value="a-kinase_dom"/>
</dbReference>
<keyword evidence="4" id="KW-0418">Kinase</keyword>
<dbReference type="Proteomes" id="UP000654075">
    <property type="component" value="Unassembled WGS sequence"/>
</dbReference>
<dbReference type="PROSITE" id="PS51158">
    <property type="entry name" value="ALPHA_KINASE"/>
    <property type="match status" value="1"/>
</dbReference>
<proteinExistence type="predicted"/>
<dbReference type="GO" id="GO:0004674">
    <property type="term" value="F:protein serine/threonine kinase activity"/>
    <property type="evidence" value="ECO:0007669"/>
    <property type="project" value="UniProtKB-KW"/>
</dbReference>
<organism evidence="8 9">
    <name type="scientific">Polarella glacialis</name>
    <name type="common">Dinoflagellate</name>
    <dbReference type="NCBI Taxonomy" id="89957"/>
    <lineage>
        <taxon>Eukaryota</taxon>
        <taxon>Sar</taxon>
        <taxon>Alveolata</taxon>
        <taxon>Dinophyceae</taxon>
        <taxon>Suessiales</taxon>
        <taxon>Suessiaceae</taxon>
        <taxon>Polarella</taxon>
    </lineage>
</organism>
<evidence type="ECO:0000259" key="7">
    <source>
        <dbReference type="PROSITE" id="PS51158"/>
    </source>
</evidence>
<accession>A0A813D4H8</accession>
<dbReference type="EMBL" id="CAJNNV010000395">
    <property type="protein sequence ID" value="CAE8582450.1"/>
    <property type="molecule type" value="Genomic_DNA"/>
</dbReference>
<evidence type="ECO:0000256" key="2">
    <source>
        <dbReference type="ARBA" id="ARBA00022679"/>
    </source>
</evidence>
<dbReference type="PANTHER" id="PTHR45992">
    <property type="entry name" value="EUKARYOTIC ELONGATION FACTOR 2 KINASE-RELATED"/>
    <property type="match status" value="1"/>
</dbReference>
<evidence type="ECO:0000256" key="6">
    <source>
        <dbReference type="SAM" id="MobiDB-lite"/>
    </source>
</evidence>
<keyword evidence="1" id="KW-0723">Serine/threonine-protein kinase</keyword>
<dbReference type="Pfam" id="PF02816">
    <property type="entry name" value="Alpha_kinase"/>
    <property type="match status" value="1"/>
</dbReference>
<dbReference type="Gene3D" id="3.20.200.10">
    <property type="entry name" value="MHCK/EF2 kinase"/>
    <property type="match status" value="1"/>
</dbReference>
<sequence>MREVTFEPPNQWLFSNYQSLTFRCERTWFTFGSHLTARLLSAVKGKCDSQSLVSLHLHPFTQGGMRFVYCFRDLRIRILREQGKDAKGMTQAGTDARIVAKLSKYVDPWHNSLYVVAAYSHSNDAAKFHSKAFMLAAANKLGATGLTMAKIIFVEWQFNIDPESDHLPSKFMAAERYLLGVFLKYNSNKGYVDFEAPGSEIAQAFSHFTYRISQGKMIVLDLQGVHLDKAFRRRPHLILTDPQVVSPGRSFGPGDLGLTGIKAFFRSHRCGPTCKGLGLDTLPPPPLPQPQESSTPDHNAKATASFKSWLVLPQAGLSRTTTLCQAAVEVLSAWVEIKWISNMTSIPPK</sequence>
<evidence type="ECO:0000256" key="4">
    <source>
        <dbReference type="ARBA" id="ARBA00022777"/>
    </source>
</evidence>
<dbReference type="SMART" id="SM00811">
    <property type="entry name" value="Alpha_kinase"/>
    <property type="match status" value="1"/>
</dbReference>
<dbReference type="InterPro" id="IPR011009">
    <property type="entry name" value="Kinase-like_dom_sf"/>
</dbReference>
<keyword evidence="3" id="KW-0547">Nucleotide-binding</keyword>
<feature type="domain" description="Alpha-type protein kinase" evidence="7">
    <location>
        <begin position="20"/>
        <end position="282"/>
    </location>
</feature>
<dbReference type="AlphaFoldDB" id="A0A813D4H8"/>
<evidence type="ECO:0000256" key="5">
    <source>
        <dbReference type="ARBA" id="ARBA00022840"/>
    </source>
</evidence>
<evidence type="ECO:0000256" key="1">
    <source>
        <dbReference type="ARBA" id="ARBA00022527"/>
    </source>
</evidence>
<evidence type="ECO:0000256" key="3">
    <source>
        <dbReference type="ARBA" id="ARBA00022741"/>
    </source>
</evidence>
<dbReference type="GO" id="GO:0005524">
    <property type="term" value="F:ATP binding"/>
    <property type="evidence" value="ECO:0007669"/>
    <property type="project" value="UniProtKB-KW"/>
</dbReference>
<evidence type="ECO:0000313" key="8">
    <source>
        <dbReference type="EMBL" id="CAE8582450.1"/>
    </source>
</evidence>
<gene>
    <name evidence="8" type="ORF">PGLA1383_LOCUS1448</name>
</gene>